<dbReference type="Pfam" id="PF01547">
    <property type="entry name" value="SBP_bac_1"/>
    <property type="match status" value="1"/>
</dbReference>
<comment type="caution">
    <text evidence="4">The sequence shown here is derived from an EMBL/GenBank/DDBJ whole genome shotgun (WGS) entry which is preliminary data.</text>
</comment>
<evidence type="ECO:0000256" key="3">
    <source>
        <dbReference type="SAM" id="SignalP"/>
    </source>
</evidence>
<evidence type="ECO:0000313" key="4">
    <source>
        <dbReference type="EMBL" id="RSX52878.1"/>
    </source>
</evidence>
<keyword evidence="2" id="KW-0813">Transport</keyword>
<proteinExistence type="inferred from homology"/>
<dbReference type="EMBL" id="QXGL01000004">
    <property type="protein sequence ID" value="RSX52878.1"/>
    <property type="molecule type" value="Genomic_DNA"/>
</dbReference>
<dbReference type="AlphaFoldDB" id="A0A430FJH3"/>
<reference evidence="4 5" key="1">
    <citation type="submission" date="2018-09" db="EMBL/GenBank/DDBJ databases">
        <title>Characterization of the phylogenetic diversity of five novel species belonging to the genus Bifidobacterium.</title>
        <authorList>
            <person name="Lugli G.A."/>
            <person name="Duranti S."/>
            <person name="Milani C."/>
        </authorList>
    </citation>
    <scope>NUCLEOTIDE SEQUENCE [LARGE SCALE GENOMIC DNA]</scope>
    <source>
        <strain evidence="4 5">2034B</strain>
    </source>
</reference>
<dbReference type="InterPro" id="IPR050490">
    <property type="entry name" value="Bact_solute-bd_prot1"/>
</dbReference>
<name>A0A430FJH3_9BIFI</name>
<keyword evidence="5" id="KW-1185">Reference proteome</keyword>
<keyword evidence="3" id="KW-0732">Signal</keyword>
<feature type="signal peptide" evidence="3">
    <location>
        <begin position="1"/>
        <end position="37"/>
    </location>
</feature>
<dbReference type="PANTHER" id="PTHR43649:SF29">
    <property type="entry name" value="OSMOPROTECTIVE COMPOUNDS-BINDING PROTEIN GGTB"/>
    <property type="match status" value="1"/>
</dbReference>
<accession>A0A430FJH3</accession>
<gene>
    <name evidence="4" type="ORF">D2E25_1449</name>
</gene>
<dbReference type="Proteomes" id="UP000287533">
    <property type="component" value="Unassembled WGS sequence"/>
</dbReference>
<dbReference type="PANTHER" id="PTHR43649">
    <property type="entry name" value="ARABINOSE-BINDING PROTEIN-RELATED"/>
    <property type="match status" value="1"/>
</dbReference>
<evidence type="ECO:0000256" key="2">
    <source>
        <dbReference type="ARBA" id="ARBA00022448"/>
    </source>
</evidence>
<organism evidence="4 5">
    <name type="scientific">Bifidobacterium goeldii</name>
    <dbReference type="NCBI Taxonomy" id="2306975"/>
    <lineage>
        <taxon>Bacteria</taxon>
        <taxon>Bacillati</taxon>
        <taxon>Actinomycetota</taxon>
        <taxon>Actinomycetes</taxon>
        <taxon>Bifidobacteriales</taxon>
        <taxon>Bifidobacteriaceae</taxon>
        <taxon>Bifidobacterium</taxon>
    </lineage>
</organism>
<dbReference type="SUPFAM" id="SSF53850">
    <property type="entry name" value="Periplasmic binding protein-like II"/>
    <property type="match status" value="1"/>
</dbReference>
<dbReference type="Gene3D" id="3.40.190.10">
    <property type="entry name" value="Periplasmic binding protein-like II"/>
    <property type="match status" value="2"/>
</dbReference>
<dbReference type="InterPro" id="IPR006059">
    <property type="entry name" value="SBP"/>
</dbReference>
<comment type="similarity">
    <text evidence="1">Belongs to the bacterial solute-binding protein 1 family.</text>
</comment>
<feature type="chain" id="PRO_5039486997" evidence="3">
    <location>
        <begin position="38"/>
        <end position="463"/>
    </location>
</feature>
<protein>
    <submittedName>
        <fullName evidence="4">Sugar ABC transporter periplasmic protein</fullName>
    </submittedName>
</protein>
<sequence length="463" mass="49626">MRCGIEAMKKGKPMQKKTVNSLIRAVAVIGASSMLLAGCSNPAASTDNTDTSAAGYWPEVSTSLDGVTLTLWTGASEKNYLNKAIEGFEKLTGATVNTETIPDSYENNVQTKVTTGDMPDLALWQPTTSMLAGFVSQGKLQALDNAPFESAYKDGLGDIAGKYNGKRYALLFSSPSVIGAYYNKHVFEAAGIDSMPQNWDELVADAEKIKAAGIDGLVSPLYEMGGSQWGTQWAVQVQLAEAAKDGLWDRVNENKEKFTDSTIMEAINNYNDLFKQGLYNANAGSAKDTDQEQALLDGKTGIIFGNRSQFTAIQAMADNNIDTLNDTIGYFPISKDGTISTLVPDTSGGMIAFKTGDAKRESAARQFMNYLVTDGYEDFITDQNLPSIMKAVDSPSTVPQAILDATDAISNSVGSMQMLAIANPDLYINLANMVNGTMTPEEVASVTQDQFSQVAKAQGAKGF</sequence>
<evidence type="ECO:0000256" key="1">
    <source>
        <dbReference type="ARBA" id="ARBA00008520"/>
    </source>
</evidence>
<evidence type="ECO:0000313" key="5">
    <source>
        <dbReference type="Proteomes" id="UP000287533"/>
    </source>
</evidence>